<evidence type="ECO:0000256" key="4">
    <source>
        <dbReference type="ARBA" id="ARBA00022679"/>
    </source>
</evidence>
<feature type="domain" description="PAC" evidence="13">
    <location>
        <begin position="914"/>
        <end position="966"/>
    </location>
</feature>
<comment type="catalytic activity">
    <reaction evidence="1">
        <text>ATP + protein L-histidine = ADP + protein N-phospho-L-histidine.</text>
        <dbReference type="EC" id="2.7.13.3"/>
    </reaction>
</comment>
<feature type="domain" description="PAS" evidence="12">
    <location>
        <begin position="715"/>
        <end position="781"/>
    </location>
</feature>
<dbReference type="Pfam" id="PF13188">
    <property type="entry name" value="PAS_8"/>
    <property type="match status" value="1"/>
</dbReference>
<keyword evidence="5 14" id="KW-0418">Kinase</keyword>
<reference evidence="15" key="1">
    <citation type="journal article" date="2011" name="MBio">
        <title>Novel metabolic attributes of the genus Cyanothece, comprising a group of unicellular nitrogen-fixing Cyanobacteria.</title>
        <authorList>
            <person name="Bandyopadhyay A."/>
            <person name="Elvitigala T."/>
            <person name="Welsh E."/>
            <person name="Stockel J."/>
            <person name="Liberton M."/>
            <person name="Min H."/>
            <person name="Sherman L.A."/>
            <person name="Pakrasi H.B."/>
        </authorList>
    </citation>
    <scope>NUCLEOTIDE SEQUENCE [LARGE SCALE GENOMIC DNA]</scope>
    <source>
        <strain evidence="15">PCC 7822</strain>
    </source>
</reference>
<evidence type="ECO:0000256" key="2">
    <source>
        <dbReference type="ARBA" id="ARBA00012438"/>
    </source>
</evidence>
<dbReference type="HOGENOM" id="CLU_289309_0_0_3"/>
<keyword evidence="15" id="KW-1185">Reference proteome</keyword>
<keyword evidence="6" id="KW-0902">Two-component regulatory system</keyword>
<evidence type="ECO:0000256" key="10">
    <source>
        <dbReference type="SAM" id="Phobius"/>
    </source>
</evidence>
<dbReference type="eggNOG" id="COG4191">
    <property type="taxonomic scope" value="Bacteria"/>
</dbReference>
<dbReference type="FunFam" id="1.10.287.130:FF:000001">
    <property type="entry name" value="Two-component sensor histidine kinase"/>
    <property type="match status" value="1"/>
</dbReference>
<dbReference type="InterPro" id="IPR036890">
    <property type="entry name" value="HATPase_C_sf"/>
</dbReference>
<dbReference type="InterPro" id="IPR000700">
    <property type="entry name" value="PAS-assoc_C"/>
</dbReference>
<dbReference type="PANTHER" id="PTHR43304">
    <property type="entry name" value="PHYTOCHROME-LIKE PROTEIN CPH1"/>
    <property type="match status" value="1"/>
</dbReference>
<name>E0U8S7_GLOV7</name>
<gene>
    <name evidence="14" type="ordered locus">Cyan7822_2984</name>
</gene>
<dbReference type="Gene3D" id="3.30.565.10">
    <property type="entry name" value="Histidine kinase-like ATPase, C-terminal domain"/>
    <property type="match status" value="1"/>
</dbReference>
<protein>
    <recommendedName>
        <fullName evidence="2">histidine kinase</fullName>
        <ecNumber evidence="2">2.7.13.3</ecNumber>
    </recommendedName>
</protein>
<keyword evidence="8" id="KW-0175">Coiled coil</keyword>
<feature type="domain" description="PAS" evidence="12">
    <location>
        <begin position="840"/>
        <end position="910"/>
    </location>
</feature>
<dbReference type="InterPro" id="IPR013655">
    <property type="entry name" value="PAS_fold_3"/>
</dbReference>
<dbReference type="InterPro" id="IPR035965">
    <property type="entry name" value="PAS-like_dom_sf"/>
</dbReference>
<dbReference type="OrthoDB" id="518094at2"/>
<evidence type="ECO:0000259" key="12">
    <source>
        <dbReference type="PROSITE" id="PS50112"/>
    </source>
</evidence>
<dbReference type="PROSITE" id="PS50109">
    <property type="entry name" value="HIS_KIN"/>
    <property type="match status" value="1"/>
</dbReference>
<dbReference type="STRING" id="497965.Cyan7822_2984"/>
<keyword evidence="10" id="KW-1133">Transmembrane helix</keyword>
<dbReference type="SMART" id="SM00388">
    <property type="entry name" value="HisKA"/>
    <property type="match status" value="1"/>
</dbReference>
<dbReference type="GO" id="GO:0000155">
    <property type="term" value="F:phosphorelay sensor kinase activity"/>
    <property type="evidence" value="ECO:0007669"/>
    <property type="project" value="InterPro"/>
</dbReference>
<dbReference type="Pfam" id="PF08447">
    <property type="entry name" value="PAS_3"/>
    <property type="match status" value="2"/>
</dbReference>
<dbReference type="InterPro" id="IPR001610">
    <property type="entry name" value="PAC"/>
</dbReference>
<organism evidence="14 15">
    <name type="scientific">Gloeothece verrucosa (strain PCC 7822)</name>
    <name type="common">Cyanothece sp. (strain PCC 7822)</name>
    <dbReference type="NCBI Taxonomy" id="497965"/>
    <lineage>
        <taxon>Bacteria</taxon>
        <taxon>Bacillati</taxon>
        <taxon>Cyanobacteriota</taxon>
        <taxon>Cyanophyceae</taxon>
        <taxon>Oscillatoriophycideae</taxon>
        <taxon>Chroococcales</taxon>
        <taxon>Aphanothecaceae</taxon>
        <taxon>Gloeothece</taxon>
        <taxon>Gloeothece verrucosa</taxon>
    </lineage>
</organism>
<feature type="transmembrane region" description="Helical" evidence="10">
    <location>
        <begin position="217"/>
        <end position="239"/>
    </location>
</feature>
<dbReference type="CDD" id="cd00082">
    <property type="entry name" value="HisKA"/>
    <property type="match status" value="1"/>
</dbReference>
<evidence type="ECO:0000313" key="14">
    <source>
        <dbReference type="EMBL" id="ADN14941.1"/>
    </source>
</evidence>
<evidence type="ECO:0000256" key="7">
    <source>
        <dbReference type="ARBA" id="ARBA00023136"/>
    </source>
</evidence>
<feature type="coiled-coil region" evidence="8">
    <location>
        <begin position="242"/>
        <end position="308"/>
    </location>
</feature>
<keyword evidence="4" id="KW-0808">Transferase</keyword>
<dbReference type="Gene3D" id="1.10.287.130">
    <property type="match status" value="1"/>
</dbReference>
<feature type="domain" description="PAS" evidence="12">
    <location>
        <begin position="298"/>
        <end position="369"/>
    </location>
</feature>
<dbReference type="KEGG" id="cyj:Cyan7822_2984"/>
<feature type="region of interest" description="Disordered" evidence="9">
    <location>
        <begin position="1"/>
        <end position="37"/>
    </location>
</feature>
<dbReference type="eggNOG" id="COG5002">
    <property type="taxonomic scope" value="Bacteria"/>
</dbReference>
<keyword evidence="7 10" id="KW-0472">Membrane</keyword>
<evidence type="ECO:0000256" key="1">
    <source>
        <dbReference type="ARBA" id="ARBA00000085"/>
    </source>
</evidence>
<feature type="domain" description="PAC" evidence="13">
    <location>
        <begin position="787"/>
        <end position="839"/>
    </location>
</feature>
<proteinExistence type="predicted"/>
<dbReference type="FunFam" id="3.30.450.20:FF:000099">
    <property type="entry name" value="Sensory box sensor histidine kinase"/>
    <property type="match status" value="1"/>
</dbReference>
<evidence type="ECO:0000313" key="15">
    <source>
        <dbReference type="Proteomes" id="UP000008206"/>
    </source>
</evidence>
<sequence length="1214" mass="138482">MSNNSIEPLDQDTTTRESIAEKKQGHSQEPQVPSKPLRKRRLNNRLINCGFGLALLLLFGATLGFYVGIEQVKEKQNLVEHTYKVLEQIDDTLYEISQAEWGHRGYMISQDQNYISTYTKGFDHAHAAVQKLEKMTKENPEQQKQIKVLINSLYQHFSLLENSLKLLQQNPSNPQIKISITHQVKQFQEPIEVKLKQIEEIERGLLKKRQQEASKSLHSISLLVGIGYFLSFLLLLTIYRQIKQEIKARYQAEEDLQQTNEQLEARIQQRTAQLTQLNINLENEIEDRKQLEQLLRESEERFRQAIYEAPLPILIHAEDGEILQINWAWSEISGYQPQEIPTLSAWVQKVYGDNYERFRNYIRQLFQLNQRVNEGEHTLINRQGKTLIWDYYSAPLKTLSDGRRVRITMALDVTQRKEAEMALQASEARYATLTELAPVGIFHTDSEGNCIYINQHWCAITGLSTAEAMGTGWLKALHSEDQQRVTATWIRAVAKNTAFYLEYRFQNPNGKITWVVGQAIPQITPSGEVLGYIGTITDISTLKEAELALSQSEERFRQAVLNAPVPIAIHAEDGTVLQISRAWSDITGYTLEDIPTVADWIEKAYRTNQQKIQANVERLYGLTEPIAEGEYIITTKNGVTRIWEFYSTGLGRLSDGRRTVISTALDVTERKKVELQLKQAKQNLEIRVAARTTELQQANEQLLQELSEKLQTQKILAEQAQLLDLAHDTILTRDLEGTILFWNQGAEKMYGFSSLEAVGQHSNVLLNTVFPEPYSQILSQLFAQDYWEGELRHQKLDGTEIIVASRWVLQRDKAGNPSKILEINNDITLRKRAEEALQDNEAKFRSLSESSPIGIFLTDTHGRVLYTNPRYQEIVGGTAEEVLGEGWKQFIHPEDLENIVSEWLTHLEKQKNSFYPQVRYCHKNTEIRYTQVHTAAIFTERGQLTGFVGTVEDITERRLIEQMKKDFISVVSHELRIPLTAIHGSLGLLAAGVYDNKPEKGKKMLQIAATQTERLVKLVNDILDLGRLESGKLHLVIQPCEVAQLLEQAAELMRPKAAENQITLSVTPIDVQVWADFDSIMQTLTNLLSNAIKFSLPKSTISVNAELISSHDKIAIWQQKRPSLASLSVPYVLFQVKDQGRGIPRNQLELIFEKFQQVDATDSRDKGGAGLGLAICRLIIEQQGGQIWAESVLGEGSSFYFTLQLYETQKNFSY</sequence>
<feature type="domain" description="PAC" evidence="13">
    <location>
        <begin position="373"/>
        <end position="425"/>
    </location>
</feature>
<dbReference type="EC" id="2.7.13.3" evidence="2"/>
<feature type="domain" description="Histidine kinase" evidence="11">
    <location>
        <begin position="970"/>
        <end position="1207"/>
    </location>
</feature>
<feature type="coiled-coil region" evidence="8">
    <location>
        <begin position="681"/>
        <end position="723"/>
    </location>
</feature>
<evidence type="ECO:0000259" key="13">
    <source>
        <dbReference type="PROSITE" id="PS50113"/>
    </source>
</evidence>
<evidence type="ECO:0000256" key="5">
    <source>
        <dbReference type="ARBA" id="ARBA00022777"/>
    </source>
</evidence>
<dbReference type="Pfam" id="PF13426">
    <property type="entry name" value="PAS_9"/>
    <property type="match status" value="2"/>
</dbReference>
<dbReference type="Pfam" id="PF00512">
    <property type="entry name" value="HisKA"/>
    <property type="match status" value="1"/>
</dbReference>
<dbReference type="InterPro" id="IPR036097">
    <property type="entry name" value="HisK_dim/P_sf"/>
</dbReference>
<dbReference type="InterPro" id="IPR003594">
    <property type="entry name" value="HATPase_dom"/>
</dbReference>
<dbReference type="InterPro" id="IPR007891">
    <property type="entry name" value="CHASE3"/>
</dbReference>
<dbReference type="InterPro" id="IPR005467">
    <property type="entry name" value="His_kinase_dom"/>
</dbReference>
<dbReference type="PRINTS" id="PR00344">
    <property type="entry name" value="BCTRLSENSOR"/>
</dbReference>
<keyword evidence="3" id="KW-0597">Phosphoprotein</keyword>
<dbReference type="RefSeq" id="WP_013323034.1">
    <property type="nucleotide sequence ID" value="NC_014501.1"/>
</dbReference>
<dbReference type="Proteomes" id="UP000008206">
    <property type="component" value="Chromosome"/>
</dbReference>
<dbReference type="eggNOG" id="COG5278">
    <property type="taxonomic scope" value="Bacteria"/>
</dbReference>
<dbReference type="SMART" id="SM00086">
    <property type="entry name" value="PAC"/>
    <property type="match status" value="4"/>
</dbReference>
<dbReference type="PROSITE" id="PS50113">
    <property type="entry name" value="PAC"/>
    <property type="match status" value="4"/>
</dbReference>
<dbReference type="FunFam" id="3.30.565.10:FF:000006">
    <property type="entry name" value="Sensor histidine kinase WalK"/>
    <property type="match status" value="1"/>
</dbReference>
<dbReference type="EMBL" id="CP002198">
    <property type="protein sequence ID" value="ADN14941.1"/>
    <property type="molecule type" value="Genomic_DNA"/>
</dbReference>
<feature type="transmembrane region" description="Helical" evidence="10">
    <location>
        <begin position="45"/>
        <end position="69"/>
    </location>
</feature>
<accession>E0U8S7</accession>
<dbReference type="CDD" id="cd19410">
    <property type="entry name" value="HK9-like_sensor"/>
    <property type="match status" value="1"/>
</dbReference>
<feature type="compositionally biased region" description="Basic and acidic residues" evidence="9">
    <location>
        <begin position="13"/>
        <end position="26"/>
    </location>
</feature>
<dbReference type="SUPFAM" id="SSF55874">
    <property type="entry name" value="ATPase domain of HSP90 chaperone/DNA topoisomerase II/histidine kinase"/>
    <property type="match status" value="1"/>
</dbReference>
<dbReference type="InterPro" id="IPR052162">
    <property type="entry name" value="Sensor_kinase/Photoreceptor"/>
</dbReference>
<dbReference type="PROSITE" id="PS50112">
    <property type="entry name" value="PAS"/>
    <property type="match status" value="5"/>
</dbReference>
<dbReference type="Pfam" id="PF02518">
    <property type="entry name" value="HATPase_c"/>
    <property type="match status" value="1"/>
</dbReference>
<dbReference type="InterPro" id="IPR003661">
    <property type="entry name" value="HisK_dim/P_dom"/>
</dbReference>
<keyword evidence="10" id="KW-0812">Transmembrane</keyword>
<dbReference type="InterPro" id="IPR004358">
    <property type="entry name" value="Sig_transdc_His_kin-like_C"/>
</dbReference>
<dbReference type="SUPFAM" id="SSF47384">
    <property type="entry name" value="Homodimeric domain of signal transducing histidine kinase"/>
    <property type="match status" value="1"/>
</dbReference>
<evidence type="ECO:0000256" key="9">
    <source>
        <dbReference type="SAM" id="MobiDB-lite"/>
    </source>
</evidence>
<evidence type="ECO:0000256" key="3">
    <source>
        <dbReference type="ARBA" id="ARBA00022553"/>
    </source>
</evidence>
<feature type="domain" description="PAS" evidence="12">
    <location>
        <begin position="552"/>
        <end position="594"/>
    </location>
</feature>
<feature type="domain" description="PAC" evidence="13">
    <location>
        <begin position="499"/>
        <end position="551"/>
    </location>
</feature>
<dbReference type="CDD" id="cd00130">
    <property type="entry name" value="PAS"/>
    <property type="match status" value="5"/>
</dbReference>
<dbReference type="SUPFAM" id="SSF55785">
    <property type="entry name" value="PYP-like sensor domain (PAS domain)"/>
    <property type="match status" value="5"/>
</dbReference>
<dbReference type="SMART" id="SM00387">
    <property type="entry name" value="HATPase_c"/>
    <property type="match status" value="1"/>
</dbReference>
<dbReference type="eggNOG" id="COG2202">
    <property type="taxonomic scope" value="Bacteria"/>
</dbReference>
<dbReference type="InterPro" id="IPR000014">
    <property type="entry name" value="PAS"/>
</dbReference>
<feature type="domain" description="PAS" evidence="12">
    <location>
        <begin position="426"/>
        <end position="497"/>
    </location>
</feature>
<dbReference type="SMART" id="SM00091">
    <property type="entry name" value="PAS"/>
    <property type="match status" value="5"/>
</dbReference>
<dbReference type="PANTHER" id="PTHR43304:SF1">
    <property type="entry name" value="PAC DOMAIN-CONTAINING PROTEIN"/>
    <property type="match status" value="1"/>
</dbReference>
<dbReference type="Pfam" id="PF05227">
    <property type="entry name" value="CHASE3"/>
    <property type="match status" value="1"/>
</dbReference>
<dbReference type="AlphaFoldDB" id="E0U8S7"/>
<evidence type="ECO:0000256" key="8">
    <source>
        <dbReference type="SAM" id="Coils"/>
    </source>
</evidence>
<dbReference type="Gene3D" id="3.30.450.20">
    <property type="entry name" value="PAS domain"/>
    <property type="match status" value="5"/>
</dbReference>
<dbReference type="NCBIfam" id="TIGR00229">
    <property type="entry name" value="sensory_box"/>
    <property type="match status" value="5"/>
</dbReference>
<evidence type="ECO:0000256" key="6">
    <source>
        <dbReference type="ARBA" id="ARBA00023012"/>
    </source>
</evidence>
<evidence type="ECO:0000259" key="11">
    <source>
        <dbReference type="PROSITE" id="PS50109"/>
    </source>
</evidence>